<dbReference type="PANTHER" id="PTHR34146">
    <property type="entry name" value="POLYNUCLEOTIDYL TRANSFERASE, RIBONUCLEASE H-LIKE SUPERFAMILY PROTEIN-RELATED"/>
    <property type="match status" value="1"/>
</dbReference>
<dbReference type="CDD" id="cd06222">
    <property type="entry name" value="RNase_H_like"/>
    <property type="match status" value="1"/>
</dbReference>
<evidence type="ECO:0000256" key="1">
    <source>
        <dbReference type="SAM" id="MobiDB-lite"/>
    </source>
</evidence>
<evidence type="ECO:0000313" key="3">
    <source>
        <dbReference type="EMBL" id="KAF3525688.1"/>
    </source>
</evidence>
<organism evidence="3 4">
    <name type="scientific">Brassica cretica</name>
    <name type="common">Mustard</name>
    <dbReference type="NCBI Taxonomy" id="69181"/>
    <lineage>
        <taxon>Eukaryota</taxon>
        <taxon>Viridiplantae</taxon>
        <taxon>Streptophyta</taxon>
        <taxon>Embryophyta</taxon>
        <taxon>Tracheophyta</taxon>
        <taxon>Spermatophyta</taxon>
        <taxon>Magnoliopsida</taxon>
        <taxon>eudicotyledons</taxon>
        <taxon>Gunneridae</taxon>
        <taxon>Pentapetalae</taxon>
        <taxon>rosids</taxon>
        <taxon>malvids</taxon>
        <taxon>Brassicales</taxon>
        <taxon>Brassicaceae</taxon>
        <taxon>Brassiceae</taxon>
        <taxon>Brassica</taxon>
    </lineage>
</organism>
<protein>
    <recommendedName>
        <fullName evidence="2">RNase H type-1 domain-containing protein</fullName>
    </recommendedName>
</protein>
<dbReference type="InterPro" id="IPR044730">
    <property type="entry name" value="RNase_H-like_dom_plant"/>
</dbReference>
<feature type="domain" description="RNase H type-1" evidence="2">
    <location>
        <begin position="181"/>
        <end position="300"/>
    </location>
</feature>
<dbReference type="Pfam" id="PF13456">
    <property type="entry name" value="RVT_3"/>
    <property type="match status" value="1"/>
</dbReference>
<dbReference type="InterPro" id="IPR036397">
    <property type="entry name" value="RNaseH_sf"/>
</dbReference>
<dbReference type="AlphaFoldDB" id="A0A8S9PWI6"/>
<evidence type="ECO:0000313" key="4">
    <source>
        <dbReference type="Proteomes" id="UP000712600"/>
    </source>
</evidence>
<dbReference type="InterPro" id="IPR002156">
    <property type="entry name" value="RNaseH_domain"/>
</dbReference>
<dbReference type="Proteomes" id="UP000712600">
    <property type="component" value="Unassembled WGS sequence"/>
</dbReference>
<feature type="compositionally biased region" description="Basic and acidic residues" evidence="1">
    <location>
        <begin position="50"/>
        <end position="61"/>
    </location>
</feature>
<evidence type="ECO:0000259" key="2">
    <source>
        <dbReference type="Pfam" id="PF13456"/>
    </source>
</evidence>
<dbReference type="Gene3D" id="3.30.420.10">
    <property type="entry name" value="Ribonuclease H-like superfamily/Ribonuclease H"/>
    <property type="match status" value="1"/>
</dbReference>
<feature type="region of interest" description="Disordered" evidence="1">
    <location>
        <begin position="1"/>
        <end position="69"/>
    </location>
</feature>
<feature type="compositionally biased region" description="Basic and acidic residues" evidence="1">
    <location>
        <begin position="7"/>
        <end position="16"/>
    </location>
</feature>
<accession>A0A8S9PWI6</accession>
<sequence>MPVKNHKALDRREQSSKRLISHTYTKGSKGRREQHGAYSEENTIQIWSGKHGERESHRDASNDESCNEMRKHRWKGRQNEIIQSWSRPRAIELLSLVPKVLNLPPSGLTCSPLSPWIFWNLWTARNKRIFENKIYSVEETLSKAIRDAKEWEGAKKNPAVIEKPRQNPMNQFDSMIPTCCVDGAWKADFKCAGFGWFIQDKQTKLEIKGAASRCHVASALTAEALALREALQVASNAGLTRLKIMSDSSVLLSALRSGTVLNEIAGLLHEISHLISLFSTLSFVVISRSVNAIADGLAKHRL</sequence>
<dbReference type="InterPro" id="IPR012337">
    <property type="entry name" value="RNaseH-like_sf"/>
</dbReference>
<dbReference type="SUPFAM" id="SSF53098">
    <property type="entry name" value="Ribonuclease H-like"/>
    <property type="match status" value="1"/>
</dbReference>
<dbReference type="EMBL" id="QGKX02001347">
    <property type="protein sequence ID" value="KAF3525688.1"/>
    <property type="molecule type" value="Genomic_DNA"/>
</dbReference>
<proteinExistence type="predicted"/>
<name>A0A8S9PWI6_BRACR</name>
<reference evidence="3" key="1">
    <citation type="submission" date="2019-12" db="EMBL/GenBank/DDBJ databases">
        <title>Genome sequencing and annotation of Brassica cretica.</title>
        <authorList>
            <person name="Studholme D.J."/>
            <person name="Sarris P."/>
        </authorList>
    </citation>
    <scope>NUCLEOTIDE SEQUENCE</scope>
    <source>
        <strain evidence="3">PFS-109/04</strain>
        <tissue evidence="3">Leaf</tissue>
    </source>
</reference>
<dbReference type="PANTHER" id="PTHR34146:SF3">
    <property type="entry name" value="POLYNUCLEOTIDYL TRANSFERASE, RIBONUCLEASE H-LIKE SUPERFAMILY PROTEIN"/>
    <property type="match status" value="1"/>
</dbReference>
<comment type="caution">
    <text evidence="3">The sequence shown here is derived from an EMBL/GenBank/DDBJ whole genome shotgun (WGS) entry which is preliminary data.</text>
</comment>
<dbReference type="GO" id="GO:0003676">
    <property type="term" value="F:nucleic acid binding"/>
    <property type="evidence" value="ECO:0007669"/>
    <property type="project" value="InterPro"/>
</dbReference>
<dbReference type="GO" id="GO:0004523">
    <property type="term" value="F:RNA-DNA hybrid ribonuclease activity"/>
    <property type="evidence" value="ECO:0007669"/>
    <property type="project" value="InterPro"/>
</dbReference>
<gene>
    <name evidence="3" type="ORF">F2Q69_00048760</name>
</gene>